<sequence>MSLYSAFYSGLSGLSSNASALNVIGNNLSNINTVGFKGSTMTFRDIFASAGATATQGNGNPIQFGLGVQTNSVNQDFAQSSFQATGNALDMALQGNGFFTLQTNGGTQVFSRAGNFTRDSLGYLVASDGSNVMGWNRDATGNVVTTTSMVPVQVSAATLGAQATTDMSLGVNLNANAVAGSTFQTAIQVYDSLGNSQNLTITYTKGAGNSWTYGVSGPAGATITGTPALPGTITFDATGKISSLNGGPTPPVPGDNSVLNITWPGGSAANSTINFDIINPDGSQTFTGLSSASTTVSSSQNGFPAGTLRDLTVDQDGMITGTFTNGQILKMAQLAVSSFTNVNGLEQSGNNHWSQTLASGAPTIGLANQGGRGAILGSNLELSNVDVASEFTKLIVSQRGYQANSRIVTTTDELLQETLNLKR</sequence>
<dbReference type="InterPro" id="IPR001444">
    <property type="entry name" value="Flag_bb_rod_N"/>
</dbReference>
<evidence type="ECO:0000313" key="12">
    <source>
        <dbReference type="Proteomes" id="UP000709959"/>
    </source>
</evidence>
<keyword evidence="11" id="KW-0969">Cilium</keyword>
<proteinExistence type="inferred from homology"/>
<dbReference type="AlphaFoldDB" id="A0A936F1N3"/>
<dbReference type="PANTHER" id="PTHR30435:SF1">
    <property type="entry name" value="FLAGELLAR HOOK PROTEIN FLGE"/>
    <property type="match status" value="1"/>
</dbReference>
<name>A0A936F1N3_9BACT</name>
<evidence type="ECO:0000256" key="5">
    <source>
        <dbReference type="RuleBase" id="RU362116"/>
    </source>
</evidence>
<feature type="domain" description="Flagellar hook protein FlgE/F/G-like D1" evidence="10">
    <location>
        <begin position="92"/>
        <end position="144"/>
    </location>
</feature>
<keyword evidence="4 5" id="KW-0975">Bacterial flagellum</keyword>
<dbReference type="Proteomes" id="UP000709959">
    <property type="component" value="Unassembled WGS sequence"/>
</dbReference>
<feature type="domain" description="Flagellar basal body rod protein N-terminal" evidence="7">
    <location>
        <begin position="7"/>
        <end position="37"/>
    </location>
</feature>
<comment type="similarity">
    <text evidence="2 5">Belongs to the flagella basal body rod proteins family.</text>
</comment>
<keyword evidence="11" id="KW-0966">Cell projection</keyword>
<dbReference type="InterPro" id="IPR037925">
    <property type="entry name" value="FlgE/F/G-like"/>
</dbReference>
<dbReference type="PANTHER" id="PTHR30435">
    <property type="entry name" value="FLAGELLAR PROTEIN"/>
    <property type="match status" value="1"/>
</dbReference>
<evidence type="ECO:0000259" key="8">
    <source>
        <dbReference type="Pfam" id="PF06429"/>
    </source>
</evidence>
<dbReference type="Pfam" id="PF06429">
    <property type="entry name" value="Flg_bbr_C"/>
    <property type="match status" value="1"/>
</dbReference>
<comment type="subcellular location">
    <subcellularLocation>
        <location evidence="1 5">Bacterial flagellum basal body</location>
    </subcellularLocation>
</comment>
<dbReference type="NCBIfam" id="TIGR03506">
    <property type="entry name" value="FlgEFG_subfam"/>
    <property type="match status" value="1"/>
</dbReference>
<dbReference type="Pfam" id="PF22692">
    <property type="entry name" value="LlgE_F_G_D1"/>
    <property type="match status" value="1"/>
</dbReference>
<gene>
    <name evidence="11" type="ORF">IPN91_06885</name>
</gene>
<keyword evidence="6" id="KW-0732">Signal</keyword>
<protein>
    <recommendedName>
        <fullName evidence="3 5">Flagellar hook protein FlgE</fullName>
    </recommendedName>
</protein>
<evidence type="ECO:0000256" key="2">
    <source>
        <dbReference type="ARBA" id="ARBA00009677"/>
    </source>
</evidence>
<feature type="signal peptide" evidence="6">
    <location>
        <begin position="1"/>
        <end position="20"/>
    </location>
</feature>
<evidence type="ECO:0000256" key="6">
    <source>
        <dbReference type="SAM" id="SignalP"/>
    </source>
</evidence>
<evidence type="ECO:0000256" key="1">
    <source>
        <dbReference type="ARBA" id="ARBA00004117"/>
    </source>
</evidence>
<dbReference type="GO" id="GO:0009424">
    <property type="term" value="C:bacterial-type flagellum hook"/>
    <property type="evidence" value="ECO:0007669"/>
    <property type="project" value="TreeGrafter"/>
</dbReference>
<keyword evidence="11" id="KW-0282">Flagellum</keyword>
<dbReference type="PROSITE" id="PS00588">
    <property type="entry name" value="FLAGELLA_BB_ROD"/>
    <property type="match status" value="1"/>
</dbReference>
<dbReference type="InterPro" id="IPR020013">
    <property type="entry name" value="Flagellar_FlgE/F/G"/>
</dbReference>
<accession>A0A936F1N3</accession>
<evidence type="ECO:0000259" key="7">
    <source>
        <dbReference type="Pfam" id="PF00460"/>
    </source>
</evidence>
<dbReference type="SUPFAM" id="SSF117143">
    <property type="entry name" value="Flagellar hook protein flgE"/>
    <property type="match status" value="1"/>
</dbReference>
<reference evidence="11 12" key="1">
    <citation type="submission" date="2020-10" db="EMBL/GenBank/DDBJ databases">
        <title>Connecting structure to function with the recovery of over 1000 high-quality activated sludge metagenome-assembled genomes encoding full-length rRNA genes using long-read sequencing.</title>
        <authorList>
            <person name="Singleton C.M."/>
            <person name="Petriglieri F."/>
            <person name="Kristensen J.M."/>
            <person name="Kirkegaard R.H."/>
            <person name="Michaelsen T.Y."/>
            <person name="Andersen M.H."/>
            <person name="Karst S.M."/>
            <person name="Dueholm M.S."/>
            <person name="Nielsen P.H."/>
            <person name="Albertsen M."/>
        </authorList>
    </citation>
    <scope>NUCLEOTIDE SEQUENCE [LARGE SCALE GENOMIC DNA]</scope>
    <source>
        <strain evidence="11">OdNE_18-Q3-R46-58_MAXAC.008</strain>
    </source>
</reference>
<dbReference type="GO" id="GO:0005829">
    <property type="term" value="C:cytosol"/>
    <property type="evidence" value="ECO:0007669"/>
    <property type="project" value="TreeGrafter"/>
</dbReference>
<dbReference type="InterPro" id="IPR037058">
    <property type="entry name" value="Falgellar_hook_FlgE_sf"/>
</dbReference>
<feature type="domain" description="Flagellar hook protein FlgE D2" evidence="9">
    <location>
        <begin position="172"/>
        <end position="303"/>
    </location>
</feature>
<feature type="chain" id="PRO_5037487551" description="Flagellar hook protein FlgE" evidence="6">
    <location>
        <begin position="21"/>
        <end position="423"/>
    </location>
</feature>
<evidence type="ECO:0000256" key="4">
    <source>
        <dbReference type="ARBA" id="ARBA00023143"/>
    </source>
</evidence>
<dbReference type="Gene3D" id="2.60.98.20">
    <property type="entry name" value="Flagellar hook protein FlgE"/>
    <property type="match status" value="1"/>
</dbReference>
<evidence type="ECO:0000313" key="11">
    <source>
        <dbReference type="EMBL" id="MBK8572366.1"/>
    </source>
</evidence>
<dbReference type="InterPro" id="IPR010930">
    <property type="entry name" value="Flg_bb/hook_C_dom"/>
</dbReference>
<evidence type="ECO:0000256" key="3">
    <source>
        <dbReference type="ARBA" id="ARBA00019015"/>
    </source>
</evidence>
<dbReference type="InterPro" id="IPR053967">
    <property type="entry name" value="LlgE_F_G-like_D1"/>
</dbReference>
<dbReference type="EMBL" id="JADKCH010000004">
    <property type="protein sequence ID" value="MBK8572366.1"/>
    <property type="molecule type" value="Genomic_DNA"/>
</dbReference>
<comment type="function">
    <text evidence="5">A flexible structure which links the flagellar filament to the drive apparatus in the basal body.</text>
</comment>
<feature type="domain" description="Flagellar basal-body/hook protein C-terminal" evidence="8">
    <location>
        <begin position="379"/>
        <end position="421"/>
    </location>
</feature>
<dbReference type="Pfam" id="PF07559">
    <property type="entry name" value="FlgE_D2"/>
    <property type="match status" value="1"/>
</dbReference>
<comment type="caution">
    <text evidence="11">The sequence shown here is derived from an EMBL/GenBank/DDBJ whole genome shotgun (WGS) entry which is preliminary data.</text>
</comment>
<evidence type="ECO:0000259" key="10">
    <source>
        <dbReference type="Pfam" id="PF22692"/>
    </source>
</evidence>
<dbReference type="GO" id="GO:0071978">
    <property type="term" value="P:bacterial-type flagellum-dependent swarming motility"/>
    <property type="evidence" value="ECO:0007669"/>
    <property type="project" value="TreeGrafter"/>
</dbReference>
<dbReference type="GO" id="GO:0009425">
    <property type="term" value="C:bacterial-type flagellum basal body"/>
    <property type="evidence" value="ECO:0007669"/>
    <property type="project" value="UniProtKB-SubCell"/>
</dbReference>
<organism evidence="11 12">
    <name type="scientific">Candidatus Geothrix odensensis</name>
    <dbReference type="NCBI Taxonomy" id="2954440"/>
    <lineage>
        <taxon>Bacteria</taxon>
        <taxon>Pseudomonadati</taxon>
        <taxon>Acidobacteriota</taxon>
        <taxon>Holophagae</taxon>
        <taxon>Holophagales</taxon>
        <taxon>Holophagaceae</taxon>
        <taxon>Geothrix</taxon>
    </lineage>
</organism>
<dbReference type="InterPro" id="IPR011491">
    <property type="entry name" value="FlgE_D2"/>
</dbReference>
<dbReference type="Pfam" id="PF00460">
    <property type="entry name" value="Flg_bb_rod"/>
    <property type="match status" value="1"/>
</dbReference>
<dbReference type="InterPro" id="IPR019776">
    <property type="entry name" value="Flagellar_basal_body_rod_CS"/>
</dbReference>
<evidence type="ECO:0000259" key="9">
    <source>
        <dbReference type="Pfam" id="PF07559"/>
    </source>
</evidence>